<dbReference type="KEGG" id="ali:AZOLI_0711"/>
<dbReference type="HOGENOM" id="CLU_2299922_0_0_5"/>
<accession>G7Z3V5</accession>
<gene>
    <name evidence="1" type="ordered locus">AZOLI_0711</name>
</gene>
<dbReference type="Proteomes" id="UP000005667">
    <property type="component" value="Chromosome"/>
</dbReference>
<organism evidence="1 2">
    <name type="scientific">Azospirillum lipoferum (strain 4B)</name>
    <dbReference type="NCBI Taxonomy" id="862719"/>
    <lineage>
        <taxon>Bacteria</taxon>
        <taxon>Pseudomonadati</taxon>
        <taxon>Pseudomonadota</taxon>
        <taxon>Alphaproteobacteria</taxon>
        <taxon>Rhodospirillales</taxon>
        <taxon>Azospirillaceae</taxon>
        <taxon>Azospirillum</taxon>
    </lineage>
</organism>
<dbReference type="AlphaFoldDB" id="G7Z3V5"/>
<evidence type="ECO:0000313" key="1">
    <source>
        <dbReference type="EMBL" id="CBS86070.1"/>
    </source>
</evidence>
<dbReference type="EMBL" id="FQ311868">
    <property type="protein sequence ID" value="CBS86070.1"/>
    <property type="molecule type" value="Genomic_DNA"/>
</dbReference>
<dbReference type="OrthoDB" id="7305526at2"/>
<evidence type="ECO:0000313" key="2">
    <source>
        <dbReference type="Proteomes" id="UP000005667"/>
    </source>
</evidence>
<sequence>MPPDDYARYKAATKAAGLDELDDRIEALCTRLNDIETRIAALPAHTVAELVARLRVLWHMIQAEPGQLFAGPSADAQPELRLTWSVLADAGRIAKMARCR</sequence>
<protein>
    <submittedName>
        <fullName evidence="1">Uncharacterized protein</fullName>
    </submittedName>
</protein>
<proteinExistence type="predicted"/>
<dbReference type="RefSeq" id="WP_014247114.1">
    <property type="nucleotide sequence ID" value="NC_016622.1"/>
</dbReference>
<name>G7Z3V5_AZOL4</name>
<keyword evidence="2" id="KW-1185">Reference proteome</keyword>
<reference evidence="2" key="1">
    <citation type="journal article" date="2011" name="PLoS Genet.">
        <title>Azospirillum genomes reveal transition of bacteria from aquatic to terrestrial environments.</title>
        <authorList>
            <person name="Wisniewski-Dye F."/>
            <person name="Borziak K."/>
            <person name="Khalsa-Moyers G."/>
            <person name="Alexandre G."/>
            <person name="Sukharnikov L.O."/>
            <person name="Wuichet K."/>
            <person name="Hurst G.B."/>
            <person name="McDonald W.H."/>
            <person name="Robertson J.S."/>
            <person name="Barbe V."/>
            <person name="Calteau A."/>
            <person name="Rouy Z."/>
            <person name="Mangenot S."/>
            <person name="Prigent-Combaret C."/>
            <person name="Normand P."/>
            <person name="Boyer M."/>
            <person name="Siguier P."/>
            <person name="Dessaux Y."/>
            <person name="Elmerich C."/>
            <person name="Condemine G."/>
            <person name="Krishnen G."/>
            <person name="Kennedy I."/>
            <person name="Paterson A.H."/>
            <person name="Gonzalez V."/>
            <person name="Mavingui P."/>
            <person name="Zhulin I.B."/>
        </authorList>
    </citation>
    <scope>NUCLEOTIDE SEQUENCE [LARGE SCALE GENOMIC DNA]</scope>
    <source>
        <strain evidence="2">4B</strain>
    </source>
</reference>